<feature type="region of interest" description="Disordered" evidence="1">
    <location>
        <begin position="207"/>
        <end position="241"/>
    </location>
</feature>
<proteinExistence type="predicted"/>
<evidence type="ECO:0000313" key="4">
    <source>
        <dbReference type="Proteomes" id="UP000315403"/>
    </source>
</evidence>
<feature type="transmembrane region" description="Helical" evidence="2">
    <location>
        <begin position="173"/>
        <end position="194"/>
    </location>
</feature>
<dbReference type="EMBL" id="SZUV01000003">
    <property type="protein sequence ID" value="TQN49695.1"/>
    <property type="molecule type" value="Genomic_DNA"/>
</dbReference>
<evidence type="ECO:0000256" key="1">
    <source>
        <dbReference type="SAM" id="MobiDB-lite"/>
    </source>
</evidence>
<organism evidence="3 4">
    <name type="scientific">Acidithiobacillus thiooxidans ATCC 19377</name>
    <dbReference type="NCBI Taxonomy" id="637390"/>
    <lineage>
        <taxon>Bacteria</taxon>
        <taxon>Pseudomonadati</taxon>
        <taxon>Pseudomonadota</taxon>
        <taxon>Acidithiobacillia</taxon>
        <taxon>Acidithiobacillales</taxon>
        <taxon>Acidithiobacillaceae</taxon>
        <taxon>Acidithiobacillus</taxon>
    </lineage>
</organism>
<dbReference type="AlphaFoldDB" id="A0A543Q036"/>
<keyword evidence="2" id="KW-1133">Transmembrane helix</keyword>
<feature type="compositionally biased region" description="Acidic residues" evidence="1">
    <location>
        <begin position="308"/>
        <end position="318"/>
    </location>
</feature>
<evidence type="ECO:0000256" key="2">
    <source>
        <dbReference type="SAM" id="Phobius"/>
    </source>
</evidence>
<comment type="caution">
    <text evidence="3">The sequence shown here is derived from an EMBL/GenBank/DDBJ whole genome shotgun (WGS) entry which is preliminary data.</text>
</comment>
<name>A0A543Q036_ACITH</name>
<keyword evidence="2" id="KW-0472">Membrane</keyword>
<feature type="compositionally biased region" description="Gly residues" evidence="1">
    <location>
        <begin position="217"/>
        <end position="241"/>
    </location>
</feature>
<feature type="region of interest" description="Disordered" evidence="1">
    <location>
        <begin position="280"/>
        <end position="318"/>
    </location>
</feature>
<dbReference type="InterPro" id="IPR011990">
    <property type="entry name" value="TPR-like_helical_dom_sf"/>
</dbReference>
<accession>A0A543Q036</accession>
<dbReference type="Gene3D" id="1.25.40.10">
    <property type="entry name" value="Tetratricopeptide repeat domain"/>
    <property type="match status" value="1"/>
</dbReference>
<sequence>MTGILYGHPCPVIQAKLSHEYRELQNATVRLILVEFHPILTVQQFLLGERMNKKFLGTSILLVSLVTAPLAWAEPSVTQVTQAIHSGHLDQAQSMMQEVLTTHPNSAEAQYLESRILARQGKWSEAAAALQKSEQLAPTMPFVKPEVLQKFKKSVQSHSKAVTRPAAEKKSPWGSALVFFLGLIVLIVAISMFLRRRRQSAQLMYRGGPTPGPFGSMNGGYGPNGPGYPGGPMGGMPQQGGGLGSNLASGIATGVGVGAGLAAGQALAGSLFGGHEAAGTQANASGNDDLGLTDDSWGNDQLASNDDFGMDDGGDGWG</sequence>
<protein>
    <submittedName>
        <fullName evidence="3">Uncharacterized protein</fullName>
    </submittedName>
</protein>
<dbReference type="SUPFAM" id="SSF48452">
    <property type="entry name" value="TPR-like"/>
    <property type="match status" value="1"/>
</dbReference>
<evidence type="ECO:0000313" key="3">
    <source>
        <dbReference type="EMBL" id="TQN49695.1"/>
    </source>
</evidence>
<dbReference type="Proteomes" id="UP000315403">
    <property type="component" value="Unassembled WGS sequence"/>
</dbReference>
<gene>
    <name evidence="3" type="ORF">DLNHIDIE_03105</name>
</gene>
<reference evidence="3 4" key="1">
    <citation type="submission" date="2019-03" db="EMBL/GenBank/DDBJ databases">
        <title>New insights into Acidothiobacillus thiooxidans sulfur metabolism through coupled gene expression, solution geochemistry, microscopy and spectroscopy analyses.</title>
        <authorList>
            <person name="Camacho D."/>
            <person name="Frazao R."/>
            <person name="Fouillen A."/>
            <person name="Nanci A."/>
            <person name="Lang B.F."/>
            <person name="Apte S.C."/>
            <person name="Baron C."/>
            <person name="Warren L.A."/>
        </authorList>
    </citation>
    <scope>NUCLEOTIDE SEQUENCE [LARGE SCALE GENOMIC DNA]</scope>
    <source>
        <strain evidence="3 4">ATCC 19377</strain>
    </source>
</reference>
<dbReference type="Pfam" id="PF13432">
    <property type="entry name" value="TPR_16"/>
    <property type="match status" value="1"/>
</dbReference>
<keyword evidence="2" id="KW-0812">Transmembrane</keyword>